<gene>
    <name evidence="2" type="ORF">JCM16775_1479</name>
</gene>
<keyword evidence="1" id="KW-1133">Transmembrane helix</keyword>
<proteinExistence type="predicted"/>
<keyword evidence="1" id="KW-0472">Membrane</keyword>
<organism evidence="2 3">
    <name type="scientific">Leptotrichia hofstadii</name>
    <dbReference type="NCBI Taxonomy" id="157688"/>
    <lineage>
        <taxon>Bacteria</taxon>
        <taxon>Fusobacteriati</taxon>
        <taxon>Fusobacteriota</taxon>
        <taxon>Fusobacteriia</taxon>
        <taxon>Fusobacteriales</taxon>
        <taxon>Leptotrichiaceae</taxon>
        <taxon>Leptotrichia</taxon>
    </lineage>
</organism>
<feature type="transmembrane region" description="Helical" evidence="1">
    <location>
        <begin position="32"/>
        <end position="53"/>
    </location>
</feature>
<protein>
    <submittedName>
        <fullName evidence="2">Uncharacterized protein</fullName>
    </submittedName>
</protein>
<keyword evidence="1" id="KW-0812">Transmembrane</keyword>
<dbReference type="EMBL" id="AP019823">
    <property type="protein sequence ID" value="BBM38770.1"/>
    <property type="molecule type" value="Genomic_DNA"/>
</dbReference>
<evidence type="ECO:0000313" key="3">
    <source>
        <dbReference type="Proteomes" id="UP000321892"/>
    </source>
</evidence>
<evidence type="ECO:0000256" key="1">
    <source>
        <dbReference type="SAM" id="Phobius"/>
    </source>
</evidence>
<dbReference type="Proteomes" id="UP000321892">
    <property type="component" value="Chromosome"/>
</dbReference>
<reference evidence="2 3" key="1">
    <citation type="submission" date="2019-07" db="EMBL/GenBank/DDBJ databases">
        <title>Complete Genome Sequence of Leptotrichia hofstadii Strain JCM16775.</title>
        <authorList>
            <person name="Watanabe S."/>
            <person name="Cui L."/>
        </authorList>
    </citation>
    <scope>NUCLEOTIDE SEQUENCE [LARGE SCALE GENOMIC DNA]</scope>
    <source>
        <strain evidence="2 3">JCM16775</strain>
    </source>
</reference>
<keyword evidence="3" id="KW-1185">Reference proteome</keyword>
<accession>A0A510JHK1</accession>
<dbReference type="AlphaFoldDB" id="A0A510JHK1"/>
<evidence type="ECO:0000313" key="2">
    <source>
        <dbReference type="EMBL" id="BBM38770.1"/>
    </source>
</evidence>
<dbReference type="RefSeq" id="WP_026746156.1">
    <property type="nucleotide sequence ID" value="NZ_AP019823.1"/>
</dbReference>
<name>A0A510JHK1_9FUSO</name>
<dbReference type="KEGG" id="lhf:JCM16775_1479"/>
<sequence length="60" mass="6482">MSSKKYQNLLVIVISVISSILGSKVIDMYGWIPGLLTAAVTGAVIGLGGKYLFKFFNKTE</sequence>